<evidence type="ECO:0000313" key="3">
    <source>
        <dbReference type="Proteomes" id="UP000233256"/>
    </source>
</evidence>
<feature type="domain" description="Pyridoxamine 5'-phosphate oxidase N-terminal" evidence="1">
    <location>
        <begin position="11"/>
        <end position="131"/>
    </location>
</feature>
<dbReference type="AlphaFoldDB" id="A0A2N1PQT8"/>
<name>A0A2N1PQT8_9BACT</name>
<dbReference type="Gene3D" id="2.30.110.10">
    <property type="entry name" value="Electron Transport, Fmn-binding Protein, Chain A"/>
    <property type="match status" value="1"/>
</dbReference>
<evidence type="ECO:0000259" key="1">
    <source>
        <dbReference type="Pfam" id="PF01243"/>
    </source>
</evidence>
<gene>
    <name evidence="2" type="ORF">CVV64_07500</name>
</gene>
<dbReference type="InterPro" id="IPR052917">
    <property type="entry name" value="Stress-Dev_Protein"/>
</dbReference>
<evidence type="ECO:0000313" key="2">
    <source>
        <dbReference type="EMBL" id="PKK90716.1"/>
    </source>
</evidence>
<dbReference type="InterPro" id="IPR011576">
    <property type="entry name" value="Pyridox_Oxase_N"/>
</dbReference>
<dbReference type="Pfam" id="PF01243">
    <property type="entry name" value="PNPOx_N"/>
    <property type="match status" value="1"/>
</dbReference>
<accession>A0A2N1PQT8</accession>
<dbReference type="PANTHER" id="PTHR34818:SF1">
    <property type="entry name" value="PROTEIN BLI-3"/>
    <property type="match status" value="1"/>
</dbReference>
<dbReference type="EMBL" id="PGXC01000004">
    <property type="protein sequence ID" value="PKK90716.1"/>
    <property type="molecule type" value="Genomic_DNA"/>
</dbReference>
<dbReference type="Proteomes" id="UP000233256">
    <property type="component" value="Unassembled WGS sequence"/>
</dbReference>
<proteinExistence type="predicted"/>
<organism evidence="2 3">
    <name type="scientific">Candidatus Wallbacteria bacterium HGW-Wallbacteria-1</name>
    <dbReference type="NCBI Taxonomy" id="2013854"/>
    <lineage>
        <taxon>Bacteria</taxon>
        <taxon>Candidatus Walliibacteriota</taxon>
    </lineage>
</organism>
<dbReference type="InterPro" id="IPR012349">
    <property type="entry name" value="Split_barrel_FMN-bd"/>
</dbReference>
<dbReference type="PANTHER" id="PTHR34818">
    <property type="entry name" value="PROTEIN BLI-3"/>
    <property type="match status" value="1"/>
</dbReference>
<sequence>MNDHNSREFILDEIRSIFAKQKIFLMTTVDWQGRPRSRYMSGRLLEDGSIVGATCAGSAKVEQIRENPWVSVSTFPEGGWGSPFFILEGRCSVHGDQDTKNKYWTDDFTSHFSGPSDPDFLVYHISPVRVTVSSKGTDKVHHLDDNFIRTF</sequence>
<reference evidence="2 3" key="1">
    <citation type="journal article" date="2017" name="ISME J.">
        <title>Potential for microbial H2 and metal transformations associated with novel bacteria and archaea in deep terrestrial subsurface sediments.</title>
        <authorList>
            <person name="Hernsdorf A.W."/>
            <person name="Amano Y."/>
            <person name="Miyakawa K."/>
            <person name="Ise K."/>
            <person name="Suzuki Y."/>
            <person name="Anantharaman K."/>
            <person name="Probst A."/>
            <person name="Burstein D."/>
            <person name="Thomas B.C."/>
            <person name="Banfield J.F."/>
        </authorList>
    </citation>
    <scope>NUCLEOTIDE SEQUENCE [LARGE SCALE GENOMIC DNA]</scope>
    <source>
        <strain evidence="2">HGW-Wallbacteria-1</strain>
    </source>
</reference>
<dbReference type="SUPFAM" id="SSF50475">
    <property type="entry name" value="FMN-binding split barrel"/>
    <property type="match status" value="1"/>
</dbReference>
<protein>
    <recommendedName>
        <fullName evidence="1">Pyridoxamine 5'-phosphate oxidase N-terminal domain-containing protein</fullName>
    </recommendedName>
</protein>
<comment type="caution">
    <text evidence="2">The sequence shown here is derived from an EMBL/GenBank/DDBJ whole genome shotgun (WGS) entry which is preliminary data.</text>
</comment>